<evidence type="ECO:0000313" key="4">
    <source>
        <dbReference type="EMBL" id="KAK2086177.1"/>
    </source>
</evidence>
<evidence type="ECO:0000256" key="2">
    <source>
        <dbReference type="ARBA" id="ARBA00023134"/>
    </source>
</evidence>
<gene>
    <name evidence="4" type="ORF">P7K49_035602</name>
</gene>
<dbReference type="InterPro" id="IPR054696">
    <property type="entry name" value="GTP-eEF1A_C"/>
</dbReference>
<comment type="caution">
    <text evidence="4">The sequence shown here is derived from an EMBL/GenBank/DDBJ whole genome shotgun (WGS) entry which is preliminary data.</text>
</comment>
<name>A0ABQ9TN32_SAGOE</name>
<evidence type="ECO:0000313" key="5">
    <source>
        <dbReference type="Proteomes" id="UP001266305"/>
    </source>
</evidence>
<feature type="domain" description="GTP-eEF1A C-terminal" evidence="3">
    <location>
        <begin position="45"/>
        <end position="101"/>
    </location>
</feature>
<dbReference type="InterPro" id="IPR009001">
    <property type="entry name" value="Transl_elong_EF1A/Init_IF2_C"/>
</dbReference>
<keyword evidence="2" id="KW-0342">GTP-binding</keyword>
<accession>A0ABQ9TN32</accession>
<evidence type="ECO:0000259" key="3">
    <source>
        <dbReference type="Pfam" id="PF22594"/>
    </source>
</evidence>
<dbReference type="Proteomes" id="UP001266305">
    <property type="component" value="Unassembled WGS sequence"/>
</dbReference>
<dbReference type="InterPro" id="IPR009000">
    <property type="entry name" value="Transl_B-barrel_sf"/>
</dbReference>
<sequence length="103" mass="11187">MGSTFASVSITIEVESAEMHQKALSEALPKDNVGFNVKNGPVKDHRQIDSGYPPVLHYHTAYVACKFAELKEKIDCHSGKKLGDGPKLLKSSDAAIVDMVLEC</sequence>
<keyword evidence="5" id="KW-1185">Reference proteome</keyword>
<reference evidence="4 5" key="1">
    <citation type="submission" date="2023-05" db="EMBL/GenBank/DDBJ databases">
        <title>B98-5 Cell Line De Novo Hybrid Assembly: An Optical Mapping Approach.</title>
        <authorList>
            <person name="Kananen K."/>
            <person name="Auerbach J.A."/>
            <person name="Kautto E."/>
            <person name="Blachly J.S."/>
        </authorList>
    </citation>
    <scope>NUCLEOTIDE SEQUENCE [LARGE SCALE GENOMIC DNA]</scope>
    <source>
        <strain evidence="4">B95-8</strain>
        <tissue evidence="4">Cell line</tissue>
    </source>
</reference>
<proteinExistence type="predicted"/>
<protein>
    <recommendedName>
        <fullName evidence="3">GTP-eEF1A C-terminal domain-containing protein</fullName>
    </recommendedName>
</protein>
<dbReference type="SUPFAM" id="SSF50465">
    <property type="entry name" value="EF-Tu/eEF-1alpha/eIF2-gamma C-terminal domain"/>
    <property type="match status" value="1"/>
</dbReference>
<dbReference type="Gene3D" id="2.40.30.10">
    <property type="entry name" value="Translation factors"/>
    <property type="match status" value="1"/>
</dbReference>
<organism evidence="4 5">
    <name type="scientific">Saguinus oedipus</name>
    <name type="common">Cotton-top tamarin</name>
    <name type="synonym">Oedipomidas oedipus</name>
    <dbReference type="NCBI Taxonomy" id="9490"/>
    <lineage>
        <taxon>Eukaryota</taxon>
        <taxon>Metazoa</taxon>
        <taxon>Chordata</taxon>
        <taxon>Craniata</taxon>
        <taxon>Vertebrata</taxon>
        <taxon>Euteleostomi</taxon>
        <taxon>Mammalia</taxon>
        <taxon>Eutheria</taxon>
        <taxon>Euarchontoglires</taxon>
        <taxon>Primates</taxon>
        <taxon>Haplorrhini</taxon>
        <taxon>Platyrrhini</taxon>
        <taxon>Cebidae</taxon>
        <taxon>Callitrichinae</taxon>
        <taxon>Saguinus</taxon>
    </lineage>
</organism>
<dbReference type="SUPFAM" id="SSF50447">
    <property type="entry name" value="Translation proteins"/>
    <property type="match status" value="1"/>
</dbReference>
<evidence type="ECO:0000256" key="1">
    <source>
        <dbReference type="ARBA" id="ARBA00022741"/>
    </source>
</evidence>
<dbReference type="Pfam" id="PF22594">
    <property type="entry name" value="GTP-eEF1A_C"/>
    <property type="match status" value="1"/>
</dbReference>
<keyword evidence="1" id="KW-0547">Nucleotide-binding</keyword>
<dbReference type="EMBL" id="JASSZA010000020">
    <property type="protein sequence ID" value="KAK2086177.1"/>
    <property type="molecule type" value="Genomic_DNA"/>
</dbReference>
<dbReference type="PANTHER" id="PTHR44830">
    <property type="entry name" value="ELONGATION FACTOR 1 ALPHA"/>
    <property type="match status" value="1"/>
</dbReference>
<dbReference type="PANTHER" id="PTHR44830:SF1">
    <property type="entry name" value="TR-TYPE G DOMAIN-CONTAINING PROTEIN"/>
    <property type="match status" value="1"/>
</dbReference>